<accession>A0ACD5WLG1</accession>
<proteinExistence type="predicted"/>
<reference evidence="1" key="2">
    <citation type="submission" date="2025-09" db="UniProtKB">
        <authorList>
            <consortium name="EnsemblPlants"/>
        </authorList>
    </citation>
    <scope>IDENTIFICATION</scope>
</reference>
<dbReference type="EnsemblPlants" id="AVESA.00010b.r2.4CG1254580.1">
    <property type="protein sequence ID" value="AVESA.00010b.r2.4CG1254580.1.CDS.1"/>
    <property type="gene ID" value="AVESA.00010b.r2.4CG1254580"/>
</dbReference>
<dbReference type="Proteomes" id="UP001732700">
    <property type="component" value="Chromosome 4C"/>
</dbReference>
<sequence>MPFFLSSRTQATPIQPCQTLRYIYAHHGRATPINPTINRHCQLATPFISPPSLITSPRLASMASNNAAAEVNAAVTNLNDHLATALSGDGKTNTIITLAGENNGAAMEAADAEDLVVVEAGGGDHDEEEDDEGEDEEVEVSAYTNSNYQAVNNSVLVAGSCAVRDPGVHVVIVEHVDYIRDCEIFEDGEEVAK</sequence>
<name>A0ACD5WLG1_AVESA</name>
<protein>
    <submittedName>
        <fullName evidence="1">Uncharacterized protein</fullName>
    </submittedName>
</protein>
<reference evidence="1" key="1">
    <citation type="submission" date="2021-05" db="EMBL/GenBank/DDBJ databases">
        <authorList>
            <person name="Scholz U."/>
            <person name="Mascher M."/>
            <person name="Fiebig A."/>
        </authorList>
    </citation>
    <scope>NUCLEOTIDE SEQUENCE [LARGE SCALE GENOMIC DNA]</scope>
</reference>
<organism evidence="1 2">
    <name type="scientific">Avena sativa</name>
    <name type="common">Oat</name>
    <dbReference type="NCBI Taxonomy" id="4498"/>
    <lineage>
        <taxon>Eukaryota</taxon>
        <taxon>Viridiplantae</taxon>
        <taxon>Streptophyta</taxon>
        <taxon>Embryophyta</taxon>
        <taxon>Tracheophyta</taxon>
        <taxon>Spermatophyta</taxon>
        <taxon>Magnoliopsida</taxon>
        <taxon>Liliopsida</taxon>
        <taxon>Poales</taxon>
        <taxon>Poaceae</taxon>
        <taxon>BOP clade</taxon>
        <taxon>Pooideae</taxon>
        <taxon>Poodae</taxon>
        <taxon>Poeae</taxon>
        <taxon>Poeae Chloroplast Group 1 (Aveneae type)</taxon>
        <taxon>Aveninae</taxon>
        <taxon>Avena</taxon>
    </lineage>
</organism>
<keyword evidence="2" id="KW-1185">Reference proteome</keyword>
<evidence type="ECO:0000313" key="1">
    <source>
        <dbReference type="EnsemblPlants" id="AVESA.00010b.r2.4CG1254580.1.CDS.1"/>
    </source>
</evidence>
<evidence type="ECO:0000313" key="2">
    <source>
        <dbReference type="Proteomes" id="UP001732700"/>
    </source>
</evidence>